<sequence length="183" mass="21211">MAFKEGLKQAEKAYNQFAEVDSLFAKTVTEYFIFTWQWWFGLALFIVPWIIWFIFRDRDRTAQLLLGGLLTIILALTIDLSALSLDLWSYPMIMVPVSPFVFLPYHFSLAPVGIMFALQIKPKMNSLLKGIIFSAIAAFGGMNFFHAIGFYNPKNWSTLYDFIIFLFLYYAAYLIAKIGERQH</sequence>
<dbReference type="NCBIfam" id="NF041644">
    <property type="entry name" value="CBO0543_fam"/>
    <property type="match status" value="1"/>
</dbReference>
<gene>
    <name evidence="2" type="ORF">NEOCIP111885_01557</name>
</gene>
<comment type="caution">
    <text evidence="2">The sequence shown here is derived from an EMBL/GenBank/DDBJ whole genome shotgun (WGS) entry which is preliminary data.</text>
</comment>
<proteinExistence type="predicted"/>
<feature type="transmembrane region" description="Helical" evidence="1">
    <location>
        <begin position="36"/>
        <end position="55"/>
    </location>
</feature>
<name>A0A9C7G9B9_9BACI</name>
<keyword evidence="1" id="KW-1133">Transmembrane helix</keyword>
<evidence type="ECO:0000256" key="1">
    <source>
        <dbReference type="SAM" id="Phobius"/>
    </source>
</evidence>
<feature type="transmembrane region" description="Helical" evidence="1">
    <location>
        <begin position="157"/>
        <end position="176"/>
    </location>
</feature>
<dbReference type="AlphaFoldDB" id="A0A9C7G9B9"/>
<dbReference type="RefSeq" id="WP_230496120.1">
    <property type="nucleotide sequence ID" value="NZ_CAKJTG010000007.1"/>
</dbReference>
<dbReference type="InterPro" id="IPR048147">
    <property type="entry name" value="CBO0543-like"/>
</dbReference>
<evidence type="ECO:0000313" key="2">
    <source>
        <dbReference type="EMBL" id="CAG9607865.1"/>
    </source>
</evidence>
<feature type="transmembrane region" description="Helical" evidence="1">
    <location>
        <begin position="97"/>
        <end position="118"/>
    </location>
</feature>
<accession>A0A9C7G9B9</accession>
<keyword evidence="1" id="KW-0472">Membrane</keyword>
<evidence type="ECO:0000313" key="3">
    <source>
        <dbReference type="Proteomes" id="UP000789845"/>
    </source>
</evidence>
<feature type="transmembrane region" description="Helical" evidence="1">
    <location>
        <begin position="64"/>
        <end position="85"/>
    </location>
</feature>
<dbReference type="EMBL" id="CAKJTG010000007">
    <property type="protein sequence ID" value="CAG9607865.1"/>
    <property type="molecule type" value="Genomic_DNA"/>
</dbReference>
<feature type="transmembrane region" description="Helical" evidence="1">
    <location>
        <begin position="130"/>
        <end position="151"/>
    </location>
</feature>
<organism evidence="2 3">
    <name type="scientific">Pseudoneobacillus rhizosphaerae</name>
    <dbReference type="NCBI Taxonomy" id="2880968"/>
    <lineage>
        <taxon>Bacteria</taxon>
        <taxon>Bacillati</taxon>
        <taxon>Bacillota</taxon>
        <taxon>Bacilli</taxon>
        <taxon>Bacillales</taxon>
        <taxon>Bacillaceae</taxon>
        <taxon>Pseudoneobacillus</taxon>
    </lineage>
</organism>
<reference evidence="2" key="1">
    <citation type="submission" date="2021-10" db="EMBL/GenBank/DDBJ databases">
        <authorList>
            <person name="Criscuolo A."/>
        </authorList>
    </citation>
    <scope>NUCLEOTIDE SEQUENCE</scope>
    <source>
        <strain evidence="2">CIP111885</strain>
    </source>
</reference>
<keyword evidence="1" id="KW-0812">Transmembrane</keyword>
<dbReference type="Proteomes" id="UP000789845">
    <property type="component" value="Unassembled WGS sequence"/>
</dbReference>
<protein>
    <submittedName>
        <fullName evidence="2">Uncharacterized protein</fullName>
    </submittedName>
</protein>
<keyword evidence="3" id="KW-1185">Reference proteome</keyword>